<dbReference type="Pfam" id="PF13616">
    <property type="entry name" value="Rotamase_3"/>
    <property type="match status" value="2"/>
</dbReference>
<dbReference type="GO" id="GO:0065002">
    <property type="term" value="P:intracellular protein transmembrane transport"/>
    <property type="evidence" value="ECO:0007669"/>
    <property type="project" value="UniProtKB-UniRule"/>
</dbReference>
<evidence type="ECO:0000256" key="6">
    <source>
        <dbReference type="ARBA" id="ARBA00022989"/>
    </source>
</evidence>
<keyword evidence="7 9" id="KW-0811">Translocation</keyword>
<dbReference type="GO" id="GO:0006605">
    <property type="term" value="P:protein targeting"/>
    <property type="evidence" value="ECO:0007669"/>
    <property type="project" value="UniProtKB-UniRule"/>
</dbReference>
<comment type="function">
    <text evidence="9">Part of the Sec protein translocase complex. Interacts with the SecYEG preprotein conducting channel. SecDF uses the proton motive force (PMF) to complete protein translocation after the ATP-dependent function of SecA.</text>
</comment>
<feature type="domain" description="PpiC" evidence="11">
    <location>
        <begin position="163"/>
        <end position="256"/>
    </location>
</feature>
<dbReference type="InterPro" id="IPR054384">
    <property type="entry name" value="SecDF_P1_head"/>
</dbReference>
<dbReference type="GO" id="GO:0003755">
    <property type="term" value="F:peptidyl-prolyl cis-trans isomerase activity"/>
    <property type="evidence" value="ECO:0007669"/>
    <property type="project" value="UniProtKB-KW"/>
</dbReference>
<evidence type="ECO:0000256" key="8">
    <source>
        <dbReference type="ARBA" id="ARBA00023136"/>
    </source>
</evidence>
<keyword evidence="2 9" id="KW-0813">Transport</keyword>
<feature type="transmembrane region" description="Helical" evidence="9">
    <location>
        <begin position="619"/>
        <end position="636"/>
    </location>
</feature>
<evidence type="ECO:0000259" key="11">
    <source>
        <dbReference type="PROSITE" id="PS50198"/>
    </source>
</evidence>
<feature type="transmembrane region" description="Helical" evidence="9">
    <location>
        <begin position="539"/>
        <end position="559"/>
    </location>
</feature>
<evidence type="ECO:0000256" key="5">
    <source>
        <dbReference type="ARBA" id="ARBA00022927"/>
    </source>
</evidence>
<keyword evidence="4 9" id="KW-0812">Transmembrane</keyword>
<evidence type="ECO:0000256" key="9">
    <source>
        <dbReference type="HAMAP-Rule" id="MF_01463"/>
    </source>
</evidence>
<evidence type="ECO:0000313" key="13">
    <source>
        <dbReference type="Proteomes" id="UP000177803"/>
    </source>
</evidence>
<keyword evidence="8 9" id="KW-0472">Membrane</keyword>
<dbReference type="Proteomes" id="UP000177803">
    <property type="component" value="Unassembled WGS sequence"/>
</dbReference>
<evidence type="ECO:0000256" key="2">
    <source>
        <dbReference type="ARBA" id="ARBA00022448"/>
    </source>
</evidence>
<dbReference type="InterPro" id="IPR055344">
    <property type="entry name" value="SecD_SecF_C_bact"/>
</dbReference>
<name>A0A1F6NKF7_9BACT</name>
<sequence length="694" mass="75341">MANKYSKSANVNVSRLQIKWRTIGAVALLVVSLIVVFPGQVNGSIDWINNKANLGFPKLPAAGFNLGLDLQGGAHLVYQAKTDTIPGKDRANAVEGVRDVIERRVRGGLGVAEPLVQTTQVSGEYRVIVELPGITDVNQAIKMIGETPVLEFKEENKEPPRDLTKEEQKQLTDYNKAANGKAVEALAEVKKGTAFGDVVKKYSEDEKTKNNEGDLGFVTADFYPEIYGWAKTAKDGEVGNKVVVSTGGLNVLKRLATKDGEKEVSASHILICYIGATGCDKAKYTKDQAKAKIEELKKTATVANFAQLAKENSTEPGADQSAGDLGWFKKGRMVEAFEKAVWDVPVNTIVGPIETEFGYHIIWKKGEQQEKLYQVARVFVATKQKTDIVPPTSEWKETGLSGKQLKRAEVTQNSSSGEIQVSLQFDAEGTKLFGEITTRNTGKPVAIFLDGTPISTPRVNEPILSGSAVITGAFDLQEAKVLAQRLNSGALPVAVELVSQQKVDASLGSDSLTKSIYAGLIGFLAVIIFMILYYRLPGVIAVVALALYAALSLAIFKLVGVTLTLSGIAGFILSVGMAVDANVLIFERLKEELRLHKTLRGAMEEAFVRSWPSIRDSNITTLISCVFLIWLGGGFVRGFAVTLSIGVLVSMFTAISITRTFMRFIAPLFNEYGNHLFWGYSGKPAENEVSTTKK</sequence>
<feature type="domain" description="PpiC" evidence="11">
    <location>
        <begin position="261"/>
        <end position="366"/>
    </location>
</feature>
<keyword evidence="5 9" id="KW-0653">Protein transport</keyword>
<comment type="subcellular location">
    <subcellularLocation>
        <location evidence="1 9">Cell membrane</location>
        <topology evidence="1 9">Multi-pass membrane protein</topology>
    </subcellularLocation>
</comment>
<accession>A0A1F6NKF7</accession>
<reference evidence="12 13" key="1">
    <citation type="journal article" date="2016" name="Nat. Commun.">
        <title>Thousands of microbial genomes shed light on interconnected biogeochemical processes in an aquifer system.</title>
        <authorList>
            <person name="Anantharaman K."/>
            <person name="Brown C.T."/>
            <person name="Hug L.A."/>
            <person name="Sharon I."/>
            <person name="Castelle C.J."/>
            <person name="Probst A.J."/>
            <person name="Thomas B.C."/>
            <person name="Singh A."/>
            <person name="Wilkins M.J."/>
            <person name="Karaoz U."/>
            <person name="Brodie E.L."/>
            <person name="Williams K.H."/>
            <person name="Hubbard S.S."/>
            <person name="Banfield J.F."/>
        </authorList>
    </citation>
    <scope>NUCLEOTIDE SEQUENCE [LARGE SCALE GENOMIC DNA]</scope>
</reference>
<dbReference type="GO" id="GO:0005886">
    <property type="term" value="C:plasma membrane"/>
    <property type="evidence" value="ECO:0007669"/>
    <property type="project" value="UniProtKB-SubCell"/>
</dbReference>
<dbReference type="InterPro" id="IPR000297">
    <property type="entry name" value="PPIase_PpiC"/>
</dbReference>
<dbReference type="InterPro" id="IPR046357">
    <property type="entry name" value="PPIase_dom_sf"/>
</dbReference>
<comment type="caution">
    <text evidence="12">The sequence shown here is derived from an EMBL/GenBank/DDBJ whole genome shotgun (WGS) entry which is preliminary data.</text>
</comment>
<protein>
    <recommendedName>
        <fullName evidence="9">Protein translocase subunit SecD</fullName>
    </recommendedName>
</protein>
<dbReference type="Gene3D" id="3.10.50.40">
    <property type="match status" value="2"/>
</dbReference>
<keyword evidence="10" id="KW-0413">Isomerase</keyword>
<dbReference type="NCBIfam" id="TIGR00916">
    <property type="entry name" value="2A0604s01"/>
    <property type="match status" value="1"/>
</dbReference>
<dbReference type="Pfam" id="PF07549">
    <property type="entry name" value="Sec_GG"/>
    <property type="match status" value="1"/>
</dbReference>
<dbReference type="GO" id="GO:0015450">
    <property type="term" value="F:protein-transporting ATPase activity"/>
    <property type="evidence" value="ECO:0007669"/>
    <property type="project" value="InterPro"/>
</dbReference>
<dbReference type="InterPro" id="IPR022813">
    <property type="entry name" value="SecD/SecF_arch_bac"/>
</dbReference>
<comment type="subunit">
    <text evidence="9">Forms a complex with SecF. Part of the essential Sec protein translocation apparatus which comprises SecA, SecYEG and auxiliary proteins SecDF. Other proteins may also be involved.</text>
</comment>
<dbReference type="Pfam" id="PF02355">
    <property type="entry name" value="SecD_SecF_C"/>
    <property type="match status" value="1"/>
</dbReference>
<comment type="similarity">
    <text evidence="9">Belongs to the SecD/SecF family. SecD subfamily.</text>
</comment>
<proteinExistence type="inferred from homology"/>
<dbReference type="AlphaFoldDB" id="A0A1F6NKF7"/>
<dbReference type="SUPFAM" id="SSF54534">
    <property type="entry name" value="FKBP-like"/>
    <property type="match status" value="2"/>
</dbReference>
<dbReference type="GO" id="GO:0043952">
    <property type="term" value="P:protein transport by the Sec complex"/>
    <property type="evidence" value="ECO:0007669"/>
    <property type="project" value="UniProtKB-UniRule"/>
</dbReference>
<keyword evidence="6 9" id="KW-1133">Transmembrane helix</keyword>
<gene>
    <name evidence="9" type="primary">secD</name>
    <name evidence="12" type="ORF">A2261_00260</name>
</gene>
<feature type="transmembrane region" description="Helical" evidence="9">
    <location>
        <begin position="516"/>
        <end position="534"/>
    </location>
</feature>
<dbReference type="NCBIfam" id="TIGR01129">
    <property type="entry name" value="secD"/>
    <property type="match status" value="1"/>
</dbReference>
<evidence type="ECO:0000256" key="4">
    <source>
        <dbReference type="ARBA" id="ARBA00022692"/>
    </source>
</evidence>
<dbReference type="EMBL" id="MFQR01000019">
    <property type="protein sequence ID" value="OGH84457.1"/>
    <property type="molecule type" value="Genomic_DNA"/>
</dbReference>
<dbReference type="Pfam" id="PF21760">
    <property type="entry name" value="SecD_1st"/>
    <property type="match status" value="1"/>
</dbReference>
<dbReference type="Pfam" id="PF22599">
    <property type="entry name" value="SecDF_P1_head"/>
    <property type="match status" value="1"/>
</dbReference>
<organism evidence="12 13">
    <name type="scientific">Candidatus Magasanikbacteria bacterium RIFOXYA2_FULL_44_8</name>
    <dbReference type="NCBI Taxonomy" id="1798696"/>
    <lineage>
        <taxon>Bacteria</taxon>
        <taxon>Candidatus Magasanikiibacteriota</taxon>
    </lineage>
</organism>
<feature type="transmembrane region" description="Helical" evidence="9">
    <location>
        <begin position="642"/>
        <end position="662"/>
    </location>
</feature>
<evidence type="ECO:0000256" key="3">
    <source>
        <dbReference type="ARBA" id="ARBA00022475"/>
    </source>
</evidence>
<evidence type="ECO:0000256" key="1">
    <source>
        <dbReference type="ARBA" id="ARBA00004651"/>
    </source>
</evidence>
<comment type="caution">
    <text evidence="9">Lacks conserved residue(s) required for the propagation of feature annotation.</text>
</comment>
<evidence type="ECO:0000313" key="12">
    <source>
        <dbReference type="EMBL" id="OGH84457.1"/>
    </source>
</evidence>
<evidence type="ECO:0000256" key="10">
    <source>
        <dbReference type="PROSITE-ProRule" id="PRU00278"/>
    </source>
</evidence>
<dbReference type="InterPro" id="IPR048634">
    <property type="entry name" value="SecD_SecF_C"/>
</dbReference>
<feature type="transmembrane region" description="Helical" evidence="9">
    <location>
        <begin position="565"/>
        <end position="586"/>
    </location>
</feature>
<keyword evidence="3 9" id="KW-1003">Cell membrane</keyword>
<dbReference type="InterPro" id="IPR022646">
    <property type="entry name" value="SecD/SecF_CS"/>
</dbReference>
<dbReference type="PANTHER" id="PTHR30081">
    <property type="entry name" value="PROTEIN-EXPORT MEMBRANE PROTEIN SEC"/>
    <property type="match status" value="1"/>
</dbReference>
<dbReference type="InterPro" id="IPR005791">
    <property type="entry name" value="SecD"/>
</dbReference>
<dbReference type="Gene3D" id="3.30.70.3400">
    <property type="match status" value="1"/>
</dbReference>
<dbReference type="PROSITE" id="PS50198">
    <property type="entry name" value="PPIC_PPIASE_2"/>
    <property type="match status" value="2"/>
</dbReference>
<dbReference type="InterPro" id="IPR048631">
    <property type="entry name" value="SecD_1st"/>
</dbReference>
<dbReference type="PANTHER" id="PTHR30081:SF1">
    <property type="entry name" value="PROTEIN TRANSLOCASE SUBUNIT SECD"/>
    <property type="match status" value="1"/>
</dbReference>
<dbReference type="HAMAP" id="MF_01463_B">
    <property type="entry name" value="SecD_B"/>
    <property type="match status" value="1"/>
</dbReference>
<dbReference type="SUPFAM" id="SSF82866">
    <property type="entry name" value="Multidrug efflux transporter AcrB transmembrane domain"/>
    <property type="match status" value="1"/>
</dbReference>
<dbReference type="Gene3D" id="3.30.1360.200">
    <property type="match status" value="1"/>
</dbReference>
<keyword evidence="10" id="KW-0697">Rotamase</keyword>
<evidence type="ECO:0000256" key="7">
    <source>
        <dbReference type="ARBA" id="ARBA00023010"/>
    </source>
</evidence>